<evidence type="ECO:0008006" key="5">
    <source>
        <dbReference type="Google" id="ProtNLM"/>
    </source>
</evidence>
<protein>
    <recommendedName>
        <fullName evidence="5">CBM20 domain-containing protein</fullName>
    </recommendedName>
</protein>
<keyword evidence="2" id="KW-0472">Membrane</keyword>
<feature type="compositionally biased region" description="Low complexity" evidence="1">
    <location>
        <begin position="254"/>
        <end position="272"/>
    </location>
</feature>
<feature type="compositionally biased region" description="Polar residues" evidence="1">
    <location>
        <begin position="194"/>
        <end position="214"/>
    </location>
</feature>
<feature type="transmembrane region" description="Helical" evidence="2">
    <location>
        <begin position="290"/>
        <end position="315"/>
    </location>
</feature>
<keyword evidence="2" id="KW-1133">Transmembrane helix</keyword>
<proteinExistence type="predicted"/>
<organism evidence="4">
    <name type="scientific">Dichomitus squalens</name>
    <dbReference type="NCBI Taxonomy" id="114155"/>
    <lineage>
        <taxon>Eukaryota</taxon>
        <taxon>Fungi</taxon>
        <taxon>Dikarya</taxon>
        <taxon>Basidiomycota</taxon>
        <taxon>Agaricomycotina</taxon>
        <taxon>Agaricomycetes</taxon>
        <taxon>Polyporales</taxon>
        <taxon>Polyporaceae</taxon>
        <taxon>Dichomitus</taxon>
    </lineage>
</organism>
<evidence type="ECO:0000256" key="3">
    <source>
        <dbReference type="SAM" id="SignalP"/>
    </source>
</evidence>
<keyword evidence="3" id="KW-0732">Signal</keyword>
<dbReference type="Proteomes" id="UP000292957">
    <property type="component" value="Unassembled WGS sequence"/>
</dbReference>
<feature type="compositionally biased region" description="Low complexity" evidence="1">
    <location>
        <begin position="231"/>
        <end position="247"/>
    </location>
</feature>
<dbReference type="Gene3D" id="2.60.120.260">
    <property type="entry name" value="Galactose-binding domain-like"/>
    <property type="match status" value="1"/>
</dbReference>
<evidence type="ECO:0000313" key="4">
    <source>
        <dbReference type="EMBL" id="TBU22561.1"/>
    </source>
</evidence>
<evidence type="ECO:0000256" key="2">
    <source>
        <dbReference type="SAM" id="Phobius"/>
    </source>
</evidence>
<reference evidence="4" key="1">
    <citation type="submission" date="2019-01" db="EMBL/GenBank/DDBJ databases">
        <title>Draft genome sequences of three monokaryotic isolates of the white-rot basidiomycete fungus Dichomitus squalens.</title>
        <authorList>
            <consortium name="DOE Joint Genome Institute"/>
            <person name="Lopez S.C."/>
            <person name="Andreopoulos B."/>
            <person name="Pangilinan J."/>
            <person name="Lipzen A."/>
            <person name="Riley R."/>
            <person name="Ahrendt S."/>
            <person name="Ng V."/>
            <person name="Barry K."/>
            <person name="Daum C."/>
            <person name="Grigoriev I.V."/>
            <person name="Hilden K.S."/>
            <person name="Makela M.R."/>
            <person name="de Vries R.P."/>
        </authorList>
    </citation>
    <scope>NUCLEOTIDE SEQUENCE [LARGE SCALE GENOMIC DNA]</scope>
    <source>
        <strain evidence="4">OM18370.1</strain>
    </source>
</reference>
<feature type="region of interest" description="Disordered" evidence="1">
    <location>
        <begin position="183"/>
        <end position="214"/>
    </location>
</feature>
<name>A0A4Q9MA27_9APHY</name>
<feature type="region of interest" description="Disordered" evidence="1">
    <location>
        <begin position="348"/>
        <end position="368"/>
    </location>
</feature>
<feature type="region of interest" description="Disordered" evidence="1">
    <location>
        <begin position="231"/>
        <end position="285"/>
    </location>
</feature>
<dbReference type="OrthoDB" id="3265734at2759"/>
<dbReference type="EMBL" id="ML143537">
    <property type="protein sequence ID" value="TBU22561.1"/>
    <property type="molecule type" value="Genomic_DNA"/>
</dbReference>
<sequence length="440" mass="46491">MLALGYHSFVTFTLFLFFYSSISTDTVKVDDWDPGIQWHGAWTGLENQPAAAWEQTLHWGNLSGSSVTFIFTGTSVKVFGAFKPVGTWDMESQYTIDDGEPNTFLPTSEVSQEAYGQTFFDSGVLTRGEHTLVITNFGSQLWIDYFQVSNDTNTEIPSPSSHTSTSSTSSTSSAASIKISSLSSSSSSAGTPHTDATSIATSVSTEGTIDTSSTVSPAVSSFQLLSTASSTAPSLSGSLISTSSGTSQTATPISVSSWSSSTATSSSVSSATPEAHEAQSHSSGSSRKRIISLATSITVSGVTVIGMVLGIGCWYRRKRARHTSTAASYYVDGMTQLTARTDADNTSAFGGENESFRSPSSATLLGPGLSRPPSSIADLLVSYSEYGRRPSVSAEWSHRRSVDAGVTIAGGLQGGEAPSIHEWQSMKSRLPPEYQAYHAM</sequence>
<evidence type="ECO:0000256" key="1">
    <source>
        <dbReference type="SAM" id="MobiDB-lite"/>
    </source>
</evidence>
<feature type="chain" id="PRO_5020364834" description="CBM20 domain-containing protein" evidence="3">
    <location>
        <begin position="25"/>
        <end position="440"/>
    </location>
</feature>
<feature type="compositionally biased region" description="Low complexity" evidence="1">
    <location>
        <begin position="183"/>
        <end position="192"/>
    </location>
</feature>
<dbReference type="AlphaFoldDB" id="A0A4Q9MA27"/>
<accession>A0A4Q9MA27</accession>
<keyword evidence="2" id="KW-0812">Transmembrane</keyword>
<gene>
    <name evidence="4" type="ORF">BD311DRAFT_705313</name>
</gene>
<feature type="signal peptide" evidence="3">
    <location>
        <begin position="1"/>
        <end position="24"/>
    </location>
</feature>